<feature type="transmembrane region" description="Helical" evidence="7">
    <location>
        <begin position="209"/>
        <end position="229"/>
    </location>
</feature>
<organism evidence="10 11">
    <name type="scientific">Actinobacillus porcinus</name>
    <dbReference type="NCBI Taxonomy" id="51048"/>
    <lineage>
        <taxon>Bacteria</taxon>
        <taxon>Pseudomonadati</taxon>
        <taxon>Pseudomonadota</taxon>
        <taxon>Gammaproteobacteria</taxon>
        <taxon>Pasteurellales</taxon>
        <taxon>Pasteurellaceae</taxon>
        <taxon>Actinobacillus</taxon>
    </lineage>
</organism>
<dbReference type="RefSeq" id="WP_135711004.1">
    <property type="nucleotide sequence ID" value="NZ_CABFKI010000016.1"/>
</dbReference>
<name>A0ABY6TMC8_9PAST</name>
<dbReference type="PANTHER" id="PTHR43731">
    <property type="entry name" value="RHOMBOID PROTEASE"/>
    <property type="match status" value="1"/>
</dbReference>
<comment type="caution">
    <text evidence="10">The sequence shown here is derived from an EMBL/GenBank/DDBJ whole genome shotgun (WGS) entry which is preliminary data.</text>
</comment>
<keyword evidence="3 7" id="KW-0812">Transmembrane</keyword>
<protein>
    <submittedName>
        <fullName evidence="10">Rhomboid family protein</fullName>
        <ecNumber evidence="10">3.4.21.105</ecNumber>
    </submittedName>
</protein>
<dbReference type="InterPro" id="IPR022764">
    <property type="entry name" value="Peptidase_S54_rhomboid_dom"/>
</dbReference>
<dbReference type="GeneID" id="86156378"/>
<evidence type="ECO:0000256" key="2">
    <source>
        <dbReference type="ARBA" id="ARBA00009045"/>
    </source>
</evidence>
<feature type="domain" description="Peptidase S54 GlpG peptidase N-terminal" evidence="9">
    <location>
        <begin position="1"/>
        <end position="84"/>
    </location>
</feature>
<dbReference type="Proteomes" id="UP000308167">
    <property type="component" value="Unassembled WGS sequence"/>
</dbReference>
<dbReference type="InterPro" id="IPR050925">
    <property type="entry name" value="Rhomboid_protease_S54"/>
</dbReference>
<evidence type="ECO:0000256" key="7">
    <source>
        <dbReference type="SAM" id="Phobius"/>
    </source>
</evidence>
<feature type="domain" description="Peptidase S54 rhomboid" evidence="8">
    <location>
        <begin position="145"/>
        <end position="281"/>
    </location>
</feature>
<dbReference type="EC" id="3.4.21.105" evidence="10"/>
<dbReference type="Pfam" id="PF12122">
    <property type="entry name" value="Rhomboid_N"/>
    <property type="match status" value="1"/>
</dbReference>
<feature type="transmembrane region" description="Helical" evidence="7">
    <location>
        <begin position="147"/>
        <end position="172"/>
    </location>
</feature>
<accession>A0ABY6TMC8</accession>
<dbReference type="InterPro" id="IPR022732">
    <property type="entry name" value="Peptidase_S54_GlpG_N"/>
</dbReference>
<evidence type="ECO:0000256" key="6">
    <source>
        <dbReference type="ARBA" id="ARBA00023136"/>
    </source>
</evidence>
<evidence type="ECO:0000256" key="1">
    <source>
        <dbReference type="ARBA" id="ARBA00004141"/>
    </source>
</evidence>
<evidence type="ECO:0000313" key="11">
    <source>
        <dbReference type="Proteomes" id="UP000308167"/>
    </source>
</evidence>
<dbReference type="Gene3D" id="1.20.1540.10">
    <property type="entry name" value="Rhomboid-like"/>
    <property type="match status" value="1"/>
</dbReference>
<evidence type="ECO:0000313" key="10">
    <source>
        <dbReference type="EMBL" id="VTU09452.1"/>
    </source>
</evidence>
<dbReference type="InterPro" id="IPR035952">
    <property type="entry name" value="Rhomboid-like_sf"/>
</dbReference>
<feature type="transmembrane region" description="Helical" evidence="7">
    <location>
        <begin position="265"/>
        <end position="282"/>
    </location>
</feature>
<evidence type="ECO:0000259" key="8">
    <source>
        <dbReference type="Pfam" id="PF01694"/>
    </source>
</evidence>
<keyword evidence="6 7" id="KW-0472">Membrane</keyword>
<reference evidence="10 11" key="1">
    <citation type="submission" date="2019-05" db="EMBL/GenBank/DDBJ databases">
        <authorList>
            <consortium name="Pathogen Informatics"/>
        </authorList>
    </citation>
    <scope>NUCLEOTIDE SEQUENCE [LARGE SCALE GENOMIC DNA]</scope>
    <source>
        <strain evidence="10 11">NM319</strain>
    </source>
</reference>
<evidence type="ECO:0000256" key="4">
    <source>
        <dbReference type="ARBA" id="ARBA00022801"/>
    </source>
</evidence>
<keyword evidence="4 10" id="KW-0378">Hydrolase</keyword>
<dbReference type="GO" id="GO:0016787">
    <property type="term" value="F:hydrolase activity"/>
    <property type="evidence" value="ECO:0007669"/>
    <property type="project" value="UniProtKB-KW"/>
</dbReference>
<comment type="similarity">
    <text evidence="2">Belongs to the peptidase S54 family.</text>
</comment>
<gene>
    <name evidence="10" type="primary">glpG</name>
    <name evidence="10" type="ORF">SAMEA1410922_02016</name>
</gene>
<comment type="subcellular location">
    <subcellularLocation>
        <location evidence="1">Membrane</location>
        <topology evidence="1">Multi-pass membrane protein</topology>
    </subcellularLocation>
</comment>
<dbReference type="PANTHER" id="PTHR43731:SF14">
    <property type="entry name" value="PRESENILIN-ASSOCIATED RHOMBOID-LIKE PROTEIN, MITOCHONDRIAL"/>
    <property type="match status" value="1"/>
</dbReference>
<dbReference type="EMBL" id="CABFKI010000016">
    <property type="protein sequence ID" value="VTU09452.1"/>
    <property type="molecule type" value="Genomic_DNA"/>
</dbReference>
<feature type="transmembrane region" description="Helical" evidence="7">
    <location>
        <begin position="184"/>
        <end position="203"/>
    </location>
</feature>
<keyword evidence="5 7" id="KW-1133">Transmembrane helix</keyword>
<proteinExistence type="inferred from homology"/>
<sequence>MQCVIRSQIPQLTIRFRDYLRGKYHIELCLREERLASGETEFCGDFDETSPQFPLVEEEANLFIQNPFAERYQQASWENGDTRTLRYVKVKEQPDSHHYWSHWNKIKFTLFITALCAIIFLLEELGYDQPIMVYAHFPVYWGDETEYWRYFSHAFVHLSPLHILFNLSWWWIFGGMIERHFGSLKLIGLFLVAALISGVAQNWASGPLFFGLSGVVYAVMGFVFAVDKFGATQGTLLPKGFFTMLIVGIVLGFASPLIGIKMGNAAHISGLIVGLCLGFLQAKVR</sequence>
<dbReference type="SUPFAM" id="SSF144091">
    <property type="entry name" value="Rhomboid-like"/>
    <property type="match status" value="1"/>
</dbReference>
<keyword evidence="11" id="KW-1185">Reference proteome</keyword>
<evidence type="ECO:0000259" key="9">
    <source>
        <dbReference type="Pfam" id="PF12122"/>
    </source>
</evidence>
<feature type="transmembrane region" description="Helical" evidence="7">
    <location>
        <begin position="241"/>
        <end position="259"/>
    </location>
</feature>
<evidence type="ECO:0000256" key="5">
    <source>
        <dbReference type="ARBA" id="ARBA00022989"/>
    </source>
</evidence>
<dbReference type="Pfam" id="PF01694">
    <property type="entry name" value="Rhomboid"/>
    <property type="match status" value="1"/>
</dbReference>
<feature type="transmembrane region" description="Helical" evidence="7">
    <location>
        <begin position="108"/>
        <end position="127"/>
    </location>
</feature>
<evidence type="ECO:0000256" key="3">
    <source>
        <dbReference type="ARBA" id="ARBA00022692"/>
    </source>
</evidence>